<comment type="caution">
    <text evidence="1">The sequence shown here is derived from an EMBL/GenBank/DDBJ whole genome shotgun (WGS) entry which is preliminary data.</text>
</comment>
<sequence length="91" mass="10686">MDFSLFSHFEQRRTEESSALPLHARHCDHCSAAAAALRHDGVLTLDAEKELNFSVYAGNAKIEKQIQFVRKVIENENLKLFNVRKYYWQRF</sequence>
<evidence type="ECO:0000313" key="2">
    <source>
        <dbReference type="Proteomes" id="UP001060085"/>
    </source>
</evidence>
<proteinExistence type="predicted"/>
<dbReference type="EMBL" id="CM044707">
    <property type="protein sequence ID" value="KAI5653516.1"/>
    <property type="molecule type" value="Genomic_DNA"/>
</dbReference>
<organism evidence="1 2">
    <name type="scientific">Catharanthus roseus</name>
    <name type="common">Madagascar periwinkle</name>
    <name type="synonym">Vinca rosea</name>
    <dbReference type="NCBI Taxonomy" id="4058"/>
    <lineage>
        <taxon>Eukaryota</taxon>
        <taxon>Viridiplantae</taxon>
        <taxon>Streptophyta</taxon>
        <taxon>Embryophyta</taxon>
        <taxon>Tracheophyta</taxon>
        <taxon>Spermatophyta</taxon>
        <taxon>Magnoliopsida</taxon>
        <taxon>eudicotyledons</taxon>
        <taxon>Gunneridae</taxon>
        <taxon>Pentapetalae</taxon>
        <taxon>asterids</taxon>
        <taxon>lamiids</taxon>
        <taxon>Gentianales</taxon>
        <taxon>Apocynaceae</taxon>
        <taxon>Rauvolfioideae</taxon>
        <taxon>Vinceae</taxon>
        <taxon>Catharanthinae</taxon>
        <taxon>Catharanthus</taxon>
    </lineage>
</organism>
<protein>
    <submittedName>
        <fullName evidence="1">Uncharacterized protein</fullName>
    </submittedName>
</protein>
<accession>A0ACB9ZYE0</accession>
<evidence type="ECO:0000313" key="1">
    <source>
        <dbReference type="EMBL" id="KAI5653516.1"/>
    </source>
</evidence>
<dbReference type="Proteomes" id="UP001060085">
    <property type="component" value="Linkage Group LG07"/>
</dbReference>
<name>A0ACB9ZYE0_CATRO</name>
<gene>
    <name evidence="1" type="ORF">M9H77_30703</name>
</gene>
<reference evidence="2" key="1">
    <citation type="journal article" date="2023" name="Nat. Plants">
        <title>Single-cell RNA sequencing provides a high-resolution roadmap for understanding the multicellular compartmentation of specialized metabolism.</title>
        <authorList>
            <person name="Sun S."/>
            <person name="Shen X."/>
            <person name="Li Y."/>
            <person name="Li Y."/>
            <person name="Wang S."/>
            <person name="Li R."/>
            <person name="Zhang H."/>
            <person name="Shen G."/>
            <person name="Guo B."/>
            <person name="Wei J."/>
            <person name="Xu J."/>
            <person name="St-Pierre B."/>
            <person name="Chen S."/>
            <person name="Sun C."/>
        </authorList>
    </citation>
    <scope>NUCLEOTIDE SEQUENCE [LARGE SCALE GENOMIC DNA]</scope>
</reference>
<keyword evidence="2" id="KW-1185">Reference proteome</keyword>